<dbReference type="GO" id="GO:0009451">
    <property type="term" value="P:RNA modification"/>
    <property type="evidence" value="ECO:0007669"/>
    <property type="project" value="InterPro"/>
</dbReference>
<evidence type="ECO:0008006" key="5">
    <source>
        <dbReference type="Google" id="ProtNLM"/>
    </source>
</evidence>
<dbReference type="EMBL" id="AMZH03012321">
    <property type="protein sequence ID" value="RRT51262.1"/>
    <property type="molecule type" value="Genomic_DNA"/>
</dbReference>
<sequence>MGSPCRRVAGIGAAEDTYMRSSFTAEGCTPIAAANSSTKRETGPFMGGPHKFRPPKRLLGLHLRRAHLSSCTTGHRRSLHWTSSNHIVQNHPRLLSLEARPSLPGLRATLAFAVVSGLFRNPFVSSRLLLHATSFDFAFSSLIFRCMESPNLFSWNTVIRSAAASDDQRPSVAFSMYAEMVQRATLPDKYTFPFLLKACRSPRDLGYGRLFHCHAFILGLGSDAFTQTALMSMYLSCGHLVDARHVFDEITQRDVVVWTALISGLVDRCCYEEAFGVFKEMRMFDQDVAPNVATMVSAMSAVVGLGSLALVKSLHANMEKVGLEGDVFVRNSLIDAYAKCGSIACALQVFDSMTVKDLHSWTAMITALASYGLGREAINACSRMCETGVSPDSTTFIAVLSACSRAGLVNEGIEIFNSMERAHKVVPEQKHYGCMVDLLSRAGLLARAYEFIIRMPMKPNLAILGALLSACRAQNDLELGELVAKKIESLCQYKGGADVLLSNMYADQQRWHGVVSVREAARKDAKKPPAQSWI</sequence>
<dbReference type="PROSITE" id="PS51375">
    <property type="entry name" value="PPR"/>
    <property type="match status" value="4"/>
</dbReference>
<gene>
    <name evidence="3" type="ORF">B296_00051210</name>
</gene>
<reference evidence="3 4" key="1">
    <citation type="journal article" date="2014" name="Agronomy (Basel)">
        <title>A Draft Genome Sequence for Ensete ventricosum, the Drought-Tolerant Tree Against Hunger.</title>
        <authorList>
            <person name="Harrison J."/>
            <person name="Moore K.A."/>
            <person name="Paszkiewicz K."/>
            <person name="Jones T."/>
            <person name="Grant M."/>
            <person name="Ambacheew D."/>
            <person name="Muzemil S."/>
            <person name="Studholme D.J."/>
        </authorList>
    </citation>
    <scope>NUCLEOTIDE SEQUENCE [LARGE SCALE GENOMIC DNA]</scope>
</reference>
<dbReference type="Pfam" id="PF01535">
    <property type="entry name" value="PPR"/>
    <property type="match status" value="6"/>
</dbReference>
<dbReference type="PANTHER" id="PTHR47926:SF411">
    <property type="entry name" value="PENTATRICOPEPTIDE REPEAT-CONTAINING PROTEIN"/>
    <property type="match status" value="1"/>
</dbReference>
<name>A0A426YHN8_ENSVE</name>
<dbReference type="InterPro" id="IPR002885">
    <property type="entry name" value="PPR_rpt"/>
</dbReference>
<accession>A0A426YHN8</accession>
<dbReference type="PANTHER" id="PTHR47926">
    <property type="entry name" value="PENTATRICOPEPTIDE REPEAT-CONTAINING PROTEIN"/>
    <property type="match status" value="1"/>
</dbReference>
<dbReference type="InterPro" id="IPR011990">
    <property type="entry name" value="TPR-like_helical_dom_sf"/>
</dbReference>
<dbReference type="InterPro" id="IPR046848">
    <property type="entry name" value="E_motif"/>
</dbReference>
<feature type="repeat" description="PPR" evidence="2">
    <location>
        <begin position="392"/>
        <end position="426"/>
    </location>
</feature>
<proteinExistence type="predicted"/>
<feature type="repeat" description="PPR" evidence="2">
    <location>
        <begin position="357"/>
        <end position="391"/>
    </location>
</feature>
<dbReference type="FunFam" id="1.25.40.10:FF:000090">
    <property type="entry name" value="Pentatricopeptide repeat-containing protein, chloroplastic"/>
    <property type="match status" value="1"/>
</dbReference>
<comment type="caution">
    <text evidence="3">The sequence shown here is derived from an EMBL/GenBank/DDBJ whole genome shotgun (WGS) entry which is preliminary data.</text>
</comment>
<dbReference type="Proteomes" id="UP000287651">
    <property type="component" value="Unassembled WGS sequence"/>
</dbReference>
<keyword evidence="1" id="KW-0677">Repeat</keyword>
<dbReference type="AlphaFoldDB" id="A0A426YHN8"/>
<dbReference type="Gene3D" id="1.25.40.10">
    <property type="entry name" value="Tetratricopeptide repeat domain"/>
    <property type="match status" value="4"/>
</dbReference>
<organism evidence="3 4">
    <name type="scientific">Ensete ventricosum</name>
    <name type="common">Abyssinian banana</name>
    <name type="synonym">Musa ensete</name>
    <dbReference type="NCBI Taxonomy" id="4639"/>
    <lineage>
        <taxon>Eukaryota</taxon>
        <taxon>Viridiplantae</taxon>
        <taxon>Streptophyta</taxon>
        <taxon>Embryophyta</taxon>
        <taxon>Tracheophyta</taxon>
        <taxon>Spermatophyta</taxon>
        <taxon>Magnoliopsida</taxon>
        <taxon>Liliopsida</taxon>
        <taxon>Zingiberales</taxon>
        <taxon>Musaceae</taxon>
        <taxon>Ensete</taxon>
    </lineage>
</organism>
<dbReference type="GO" id="GO:0003723">
    <property type="term" value="F:RNA binding"/>
    <property type="evidence" value="ECO:0007669"/>
    <property type="project" value="InterPro"/>
</dbReference>
<evidence type="ECO:0000256" key="2">
    <source>
        <dbReference type="PROSITE-ProRule" id="PRU00708"/>
    </source>
</evidence>
<dbReference type="Pfam" id="PF13041">
    <property type="entry name" value="PPR_2"/>
    <property type="match status" value="1"/>
</dbReference>
<dbReference type="InterPro" id="IPR046960">
    <property type="entry name" value="PPR_At4g14850-like_plant"/>
</dbReference>
<evidence type="ECO:0000256" key="1">
    <source>
        <dbReference type="ARBA" id="ARBA00022737"/>
    </source>
</evidence>
<dbReference type="FunFam" id="1.25.40.10:FF:000682">
    <property type="entry name" value="Pentatricopeptide repeat-containing protein At3g16610"/>
    <property type="match status" value="1"/>
</dbReference>
<evidence type="ECO:0000313" key="4">
    <source>
        <dbReference type="Proteomes" id="UP000287651"/>
    </source>
</evidence>
<dbReference type="Pfam" id="PF20431">
    <property type="entry name" value="E_motif"/>
    <property type="match status" value="1"/>
</dbReference>
<feature type="repeat" description="PPR" evidence="2">
    <location>
        <begin position="254"/>
        <end position="288"/>
    </location>
</feature>
<evidence type="ECO:0000313" key="3">
    <source>
        <dbReference type="EMBL" id="RRT51262.1"/>
    </source>
</evidence>
<dbReference type="NCBIfam" id="TIGR00756">
    <property type="entry name" value="PPR"/>
    <property type="match status" value="4"/>
</dbReference>
<protein>
    <recommendedName>
        <fullName evidence="5">Pentacotripeptide-repeat region of PRORP domain-containing protein</fullName>
    </recommendedName>
</protein>
<feature type="repeat" description="PPR" evidence="2">
    <location>
        <begin position="326"/>
        <end position="356"/>
    </location>
</feature>